<proteinExistence type="predicted"/>
<dbReference type="InterPro" id="IPR049922">
    <property type="entry name" value="GH114_assoc"/>
</dbReference>
<dbReference type="InterPro" id="IPR013785">
    <property type="entry name" value="Aldolase_TIM"/>
</dbReference>
<dbReference type="PANTHER" id="PTHR35273">
    <property type="entry name" value="ALPHA-1,4 POLYGALACTOSAMINIDASE, PUTATIVE (AFU_ORTHOLOGUE AFUA_3G07890)-RELATED"/>
    <property type="match status" value="1"/>
</dbReference>
<evidence type="ECO:0000313" key="6">
    <source>
        <dbReference type="Proteomes" id="UP000076998"/>
    </source>
</evidence>
<reference evidence="5 6" key="1">
    <citation type="submission" date="2016-02" db="EMBL/GenBank/DDBJ databases">
        <authorList>
            <person name="Wen L."/>
            <person name="He K."/>
            <person name="Yang H."/>
        </authorList>
    </citation>
    <scope>NUCLEOTIDE SEQUENCE [LARGE SCALE GENOMIC DNA]</scope>
    <source>
        <strain evidence="5 6">CD11_3</strain>
    </source>
</reference>
<dbReference type="Pfam" id="PF14741">
    <property type="entry name" value="GH114_assoc"/>
    <property type="match status" value="1"/>
</dbReference>
<feature type="domain" description="Glycoside-hydrolase family GH114 TIM-barrel" evidence="3">
    <location>
        <begin position="207"/>
        <end position="448"/>
    </location>
</feature>
<comment type="caution">
    <text evidence="5">The sequence shown here is derived from an EMBL/GenBank/DDBJ whole genome shotgun (WGS) entry which is preliminary data.</text>
</comment>
<feature type="compositionally biased region" description="Low complexity" evidence="1">
    <location>
        <begin position="177"/>
        <end position="186"/>
    </location>
</feature>
<gene>
    <name evidence="5" type="ORF">AYL44_06770</name>
</gene>
<feature type="region of interest" description="Disordered" evidence="1">
    <location>
        <begin position="177"/>
        <end position="203"/>
    </location>
</feature>
<dbReference type="Gene3D" id="3.20.20.70">
    <property type="entry name" value="Aldolase class I"/>
    <property type="match status" value="1"/>
</dbReference>
<dbReference type="PANTHER" id="PTHR35273:SF2">
    <property type="entry name" value="ALPHA-GALACTOSIDASE"/>
    <property type="match status" value="1"/>
</dbReference>
<sequence>MIVASVAALATAAAGLLAAAPASAATTTLAPTSLTTTAGAIGSGQTVSALAVKDHTGTQDVWDKYVEFTGAYAGYRTYTVPSSVAPSSVTGIQVSANYRGPAPAQQTWTWSLYNWSTSSWTSVGTNAGAPSWGSWKTLTFASPTAASAFVNSSGSVRVQLKAGNSSDAANLDWESLTVTSSGGSTPTPTPTPTPSTGVTLPPANGGFSYQLGGAYTPESGVSVVSRDRLVAPAGSSFYNICYVNLLQTQPDQAGQSTTNPGYGTTQWWKNNHPDLLLRDGSGNLVIDAGWNEAIFDVRTATKRAQLLEIQKPWFDACKASGYQAIEPDNLDVFLRSKNYLTFARTRDYLKLVIPYVHSIGLAIGQKNTAEAGQGYGGIGKTFVDTVSPAQGFDFAIAEECAAYWECASYTSVYGPLVFEIEYTDNNPNRVHNGTTKTSFQAICADDGASRGIILRDRDVVPAGTAGYSYQSC</sequence>
<dbReference type="InterPro" id="IPR004352">
    <property type="entry name" value="GH114_TIM-barrel"/>
</dbReference>
<dbReference type="EMBL" id="LSTV01000002">
    <property type="protein sequence ID" value="OAH50165.1"/>
    <property type="molecule type" value="Genomic_DNA"/>
</dbReference>
<evidence type="ECO:0000259" key="3">
    <source>
        <dbReference type="Pfam" id="PF03537"/>
    </source>
</evidence>
<evidence type="ECO:0000259" key="4">
    <source>
        <dbReference type="Pfam" id="PF14741"/>
    </source>
</evidence>
<name>A0A177KBF2_9MICO</name>
<dbReference type="Proteomes" id="UP000076998">
    <property type="component" value="Unassembled WGS sequence"/>
</dbReference>
<dbReference type="AlphaFoldDB" id="A0A177KBF2"/>
<keyword evidence="2" id="KW-0732">Signal</keyword>
<organism evidence="5 6">
    <name type="scientific">Microbacterium oleivorans</name>
    <dbReference type="NCBI Taxonomy" id="273677"/>
    <lineage>
        <taxon>Bacteria</taxon>
        <taxon>Bacillati</taxon>
        <taxon>Actinomycetota</taxon>
        <taxon>Actinomycetes</taxon>
        <taxon>Micrococcales</taxon>
        <taxon>Microbacteriaceae</taxon>
        <taxon>Microbacterium</taxon>
    </lineage>
</organism>
<feature type="chain" id="PRO_5008065952" evidence="2">
    <location>
        <begin position="25"/>
        <end position="472"/>
    </location>
</feature>
<evidence type="ECO:0000313" key="5">
    <source>
        <dbReference type="EMBL" id="OAH50165.1"/>
    </source>
</evidence>
<dbReference type="Pfam" id="PF03537">
    <property type="entry name" value="Glyco_hydro_114"/>
    <property type="match status" value="1"/>
</dbReference>
<evidence type="ECO:0000256" key="2">
    <source>
        <dbReference type="SAM" id="SignalP"/>
    </source>
</evidence>
<feature type="signal peptide" evidence="2">
    <location>
        <begin position="1"/>
        <end position="24"/>
    </location>
</feature>
<feature type="domain" description="Glycosyl-hydrolase 114-associated" evidence="4">
    <location>
        <begin position="50"/>
        <end position="172"/>
    </location>
</feature>
<accession>A0A177KBF2</accession>
<protein>
    <submittedName>
        <fullName evidence="5">Uncharacterized protein</fullName>
    </submittedName>
</protein>
<evidence type="ECO:0000256" key="1">
    <source>
        <dbReference type="SAM" id="MobiDB-lite"/>
    </source>
</evidence>